<dbReference type="PROSITE" id="PS51273">
    <property type="entry name" value="GATASE_TYPE_1"/>
    <property type="match status" value="1"/>
</dbReference>
<dbReference type="PANTHER" id="PTHR42695:SF5">
    <property type="entry name" value="GLUTAMINE AMIDOTRANSFERASE YLR126C-RELATED"/>
    <property type="match status" value="1"/>
</dbReference>
<proteinExistence type="predicted"/>
<dbReference type="CDD" id="cd01741">
    <property type="entry name" value="GATase1_1"/>
    <property type="match status" value="1"/>
</dbReference>
<evidence type="ECO:0000313" key="2">
    <source>
        <dbReference type="EMBL" id="MDJ1370044.1"/>
    </source>
</evidence>
<feature type="domain" description="Glutamine amidotransferase" evidence="1">
    <location>
        <begin position="59"/>
        <end position="201"/>
    </location>
</feature>
<name>A0ABT7C498_9MICO</name>
<evidence type="ECO:0000313" key="3">
    <source>
        <dbReference type="Proteomes" id="UP001170379"/>
    </source>
</evidence>
<dbReference type="PANTHER" id="PTHR42695">
    <property type="entry name" value="GLUTAMINE AMIDOTRANSFERASE YLR126C-RELATED"/>
    <property type="match status" value="1"/>
</dbReference>
<accession>A0ABT7C498</accession>
<reference evidence="2" key="1">
    <citation type="submission" date="2018-03" db="EMBL/GenBank/DDBJ databases">
        <authorList>
            <person name="Nunes O.C."/>
            <person name="Lopes A.R."/>
            <person name="Froufe H."/>
            <person name="Munoz-Merida A."/>
            <person name="Barroso C."/>
            <person name="Egas C."/>
        </authorList>
    </citation>
    <scope>NUCLEOTIDE SEQUENCE</scope>
    <source>
        <strain evidence="2">ON4</strain>
    </source>
</reference>
<dbReference type="RefSeq" id="WP_084147308.1">
    <property type="nucleotide sequence ID" value="NZ_CP028426.1"/>
</dbReference>
<keyword evidence="2" id="KW-0315">Glutamine amidotransferase</keyword>
<keyword evidence="3" id="KW-1185">Reference proteome</keyword>
<evidence type="ECO:0000259" key="1">
    <source>
        <dbReference type="Pfam" id="PF00117"/>
    </source>
</evidence>
<comment type="caution">
    <text evidence="2">The sequence shown here is derived from an EMBL/GenBank/DDBJ whole genome shotgun (WGS) entry which is preliminary data.</text>
</comment>
<dbReference type="InterPro" id="IPR017926">
    <property type="entry name" value="GATASE"/>
</dbReference>
<dbReference type="EMBL" id="PXVD01000002">
    <property type="protein sequence ID" value="MDJ1370044.1"/>
    <property type="molecule type" value="Genomic_DNA"/>
</dbReference>
<dbReference type="InterPro" id="IPR029062">
    <property type="entry name" value="Class_I_gatase-like"/>
</dbReference>
<dbReference type="Proteomes" id="UP001170379">
    <property type="component" value="Unassembled WGS sequence"/>
</dbReference>
<dbReference type="InterPro" id="IPR044992">
    <property type="entry name" value="ChyE-like"/>
</dbReference>
<organism evidence="2 3">
    <name type="scientific">Gulosibacter molinativorax</name>
    <dbReference type="NCBI Taxonomy" id="256821"/>
    <lineage>
        <taxon>Bacteria</taxon>
        <taxon>Bacillati</taxon>
        <taxon>Actinomycetota</taxon>
        <taxon>Actinomycetes</taxon>
        <taxon>Micrococcales</taxon>
        <taxon>Microbacteriaceae</taxon>
        <taxon>Gulosibacter</taxon>
    </lineage>
</organism>
<sequence length="255" mass="27933">MNTSVGAEEKVRTTPTGPKILVVQPDVRCDMARIEDWIAESATEVELVRPFLGESVPAHPDADGVIVLGGSMNVGEEDRHPWLTDIAVMLREAEKDALPSLGICLGAQLMADAFGGVVEKGHDGLESGVVELQRTEAGKADALFGALDDTFHSGEFHYEAISRLPDRAVRLATGSRYQNQAFRVGQSWAVQFHPEIGPERFQEWAEHDGRDDPARAAEFERQRGEFLRLDAQAAESNQRLIGRFLAIVSEACAAR</sequence>
<reference evidence="2" key="2">
    <citation type="journal article" date="2022" name="Sci. Rep.">
        <title>In silico prediction of the enzymes involved in the degradation of the herbicide molinate by Gulosibacter molinativorax ON4T.</title>
        <authorList>
            <person name="Lopes A.R."/>
            <person name="Bunin E."/>
            <person name="Viana A.T."/>
            <person name="Froufe H."/>
            <person name="Munoz-Merida A."/>
            <person name="Pinho D."/>
            <person name="Figueiredo J."/>
            <person name="Barroso C."/>
            <person name="Vaz-Moreira I."/>
            <person name="Bellanger X."/>
            <person name="Egas C."/>
            <person name="Nunes O.C."/>
        </authorList>
    </citation>
    <scope>NUCLEOTIDE SEQUENCE</scope>
    <source>
        <strain evidence="2">ON4</strain>
    </source>
</reference>
<dbReference type="SUPFAM" id="SSF52317">
    <property type="entry name" value="Class I glutamine amidotransferase-like"/>
    <property type="match status" value="1"/>
</dbReference>
<gene>
    <name evidence="2" type="ORF">C7K25_01440</name>
</gene>
<protein>
    <submittedName>
        <fullName evidence="2">Type 1 glutamine amidotransferase</fullName>
    </submittedName>
</protein>
<dbReference type="Pfam" id="PF00117">
    <property type="entry name" value="GATase"/>
    <property type="match status" value="1"/>
</dbReference>
<dbReference type="Gene3D" id="3.40.50.880">
    <property type="match status" value="1"/>
</dbReference>